<dbReference type="RefSeq" id="WP_002937999.1">
    <property type="nucleotide sequence ID" value="NZ_JARQZE010000003.1"/>
</dbReference>
<dbReference type="PROSITE" id="PS51257">
    <property type="entry name" value="PROKAR_LIPOPROTEIN"/>
    <property type="match status" value="1"/>
</dbReference>
<dbReference type="Proteomes" id="UP001597158">
    <property type="component" value="Unassembled WGS sequence"/>
</dbReference>
<evidence type="ECO:0000313" key="1">
    <source>
        <dbReference type="EMBL" id="MFD1262207.1"/>
    </source>
</evidence>
<dbReference type="PIRSF" id="PIRSF028200">
    <property type="entry name" value="UCP028200"/>
    <property type="match status" value="1"/>
</dbReference>
<accession>A0ABW3WB77</accession>
<name>A0ABW3WB77_9RHOO</name>
<protein>
    <submittedName>
        <fullName evidence="1">DUF6279 family lipoprotein</fullName>
    </submittedName>
</protein>
<comment type="caution">
    <text evidence="1">The sequence shown here is derived from an EMBL/GenBank/DDBJ whole genome shotgun (WGS) entry which is preliminary data.</text>
</comment>
<keyword evidence="2" id="KW-1185">Reference proteome</keyword>
<sequence length="290" mass="32858">MLSLARILLAGLFAAFVLGGCSVRMAYSQLDWLVPWYLRDYVMLDAGQRNLLDRQLSARLDWHCRTHLAEYAATLREAQTTLAADRIGSSDLLPYLERGEGWWREILAALEDDARVLLPALSDEQVDELQQAFERRQREARKAFLGGDDSAQREARIARMEKRLQRWFGRLTTEQRVLIGVWSDALEPTTEAWLDERARWQADVLDALRVRADGAAFAPRVAAFMAPVQDEPTPGYRARQAHNRDRSLVLLAEVFNTATPAQRQRLQRELEGLAAQFERLACAAPQAAAG</sequence>
<proteinExistence type="predicted"/>
<keyword evidence="1" id="KW-0449">Lipoprotein</keyword>
<dbReference type="InterPro" id="IPR016875">
    <property type="entry name" value="UCP028200"/>
</dbReference>
<organism evidence="1 2">
    <name type="scientific">Thauera mechernichensis</name>
    <dbReference type="NCBI Taxonomy" id="82788"/>
    <lineage>
        <taxon>Bacteria</taxon>
        <taxon>Pseudomonadati</taxon>
        <taxon>Pseudomonadota</taxon>
        <taxon>Betaproteobacteria</taxon>
        <taxon>Rhodocyclales</taxon>
        <taxon>Zoogloeaceae</taxon>
        <taxon>Thauera</taxon>
    </lineage>
</organism>
<gene>
    <name evidence="1" type="ORF">ACFQ4M_01350</name>
</gene>
<evidence type="ECO:0000313" key="2">
    <source>
        <dbReference type="Proteomes" id="UP001597158"/>
    </source>
</evidence>
<reference evidence="2" key="1">
    <citation type="journal article" date="2019" name="Int. J. Syst. Evol. Microbiol.">
        <title>The Global Catalogue of Microorganisms (GCM) 10K type strain sequencing project: providing services to taxonomists for standard genome sequencing and annotation.</title>
        <authorList>
            <consortium name="The Broad Institute Genomics Platform"/>
            <consortium name="The Broad Institute Genome Sequencing Center for Infectious Disease"/>
            <person name="Wu L."/>
            <person name="Ma J."/>
        </authorList>
    </citation>
    <scope>NUCLEOTIDE SEQUENCE [LARGE SCALE GENOMIC DNA]</scope>
    <source>
        <strain evidence="2">CCUG 48884</strain>
    </source>
</reference>
<dbReference type="Pfam" id="PF19795">
    <property type="entry name" value="DUF6279"/>
    <property type="match status" value="1"/>
</dbReference>
<dbReference type="EMBL" id="JBHTMC010000002">
    <property type="protein sequence ID" value="MFD1262207.1"/>
    <property type="molecule type" value="Genomic_DNA"/>
</dbReference>